<keyword evidence="7 12" id="KW-0479">Metal-binding</keyword>
<comment type="cofactor">
    <cofactor evidence="12">
        <name>Mg(2+)</name>
        <dbReference type="ChEBI" id="CHEBI:18420"/>
    </cofactor>
    <text evidence="12">Binds a second Mg(2+) ion via substrate during catalysis.</text>
</comment>
<keyword evidence="8 12" id="KW-0460">Magnesium</keyword>
<dbReference type="HOGENOM" id="CLU_031223_2_1_9"/>
<dbReference type="PROSITE" id="PS00164">
    <property type="entry name" value="ENOLASE"/>
    <property type="match status" value="1"/>
</dbReference>
<dbReference type="InterPro" id="IPR020809">
    <property type="entry name" value="Enolase_CS"/>
</dbReference>
<keyword evidence="10 12" id="KW-0456">Lyase</keyword>
<evidence type="ECO:0000256" key="3">
    <source>
        <dbReference type="ARBA" id="ARBA00012058"/>
    </source>
</evidence>
<accession>R6WLI4</accession>
<dbReference type="InterPro" id="IPR029017">
    <property type="entry name" value="Enolase-like_N"/>
</dbReference>
<dbReference type="EC" id="4.2.1.11" evidence="3 12"/>
<comment type="cofactor">
    <cofactor evidence="15">
        <name>Mg(2+)</name>
        <dbReference type="ChEBI" id="CHEBI:18420"/>
    </cofactor>
    <text evidence="15">Mg(2+) is required for catalysis and for stabilizing the dimer.</text>
</comment>
<feature type="active site" description="Proton donor" evidence="12 13">
    <location>
        <position position="205"/>
    </location>
</feature>
<dbReference type="GO" id="GO:0000287">
    <property type="term" value="F:magnesium ion binding"/>
    <property type="evidence" value="ECO:0007669"/>
    <property type="project" value="UniProtKB-UniRule"/>
</dbReference>
<evidence type="ECO:0000256" key="6">
    <source>
        <dbReference type="ARBA" id="ARBA00022525"/>
    </source>
</evidence>
<feature type="binding site" evidence="12">
    <location>
        <position position="337"/>
    </location>
    <ligand>
        <name>(2R)-2-phosphoglycerate</name>
        <dbReference type="ChEBI" id="CHEBI:58289"/>
    </ligand>
</feature>
<evidence type="ECO:0000256" key="10">
    <source>
        <dbReference type="ARBA" id="ARBA00023239"/>
    </source>
</evidence>
<dbReference type="SUPFAM" id="SSF54826">
    <property type="entry name" value="Enolase N-terminal domain-like"/>
    <property type="match status" value="1"/>
</dbReference>
<keyword evidence="6 12" id="KW-0964">Secreted</keyword>
<feature type="binding site" evidence="12 15">
    <location>
        <position position="242"/>
    </location>
    <ligand>
        <name>Mg(2+)</name>
        <dbReference type="ChEBI" id="CHEBI:18420"/>
    </ligand>
</feature>
<dbReference type="SFLD" id="SFLDG00178">
    <property type="entry name" value="enolase"/>
    <property type="match status" value="1"/>
</dbReference>
<feature type="binding site" evidence="14">
    <location>
        <position position="164"/>
    </location>
    <ligand>
        <name>substrate</name>
    </ligand>
</feature>
<dbReference type="PIRSF" id="PIRSF001400">
    <property type="entry name" value="Enolase"/>
    <property type="match status" value="1"/>
</dbReference>
<feature type="binding site" evidence="12">
    <location>
        <position position="163"/>
    </location>
    <ligand>
        <name>(2R)-2-phosphoglycerate</name>
        <dbReference type="ChEBI" id="CHEBI:58289"/>
    </ligand>
</feature>
<feature type="binding site" evidence="14">
    <location>
        <position position="285"/>
    </location>
    <ligand>
        <name>substrate</name>
    </ligand>
</feature>
<evidence type="ECO:0000256" key="11">
    <source>
        <dbReference type="ARBA" id="ARBA00048951"/>
    </source>
</evidence>
<evidence type="ECO:0000256" key="1">
    <source>
        <dbReference type="ARBA" id="ARBA00005031"/>
    </source>
</evidence>
<evidence type="ECO:0000256" key="14">
    <source>
        <dbReference type="PIRSR" id="PIRSR001400-2"/>
    </source>
</evidence>
<evidence type="ECO:0000256" key="4">
    <source>
        <dbReference type="ARBA" id="ARBA00017068"/>
    </source>
</evidence>
<dbReference type="Gene3D" id="3.30.390.10">
    <property type="entry name" value="Enolase-like, N-terminal domain"/>
    <property type="match status" value="1"/>
</dbReference>
<comment type="caution">
    <text evidence="18">The sequence shown here is derived from an EMBL/GenBank/DDBJ whole genome shotgun (WGS) entry which is preliminary data.</text>
</comment>
<evidence type="ECO:0000256" key="13">
    <source>
        <dbReference type="PIRSR" id="PIRSR001400-1"/>
    </source>
</evidence>
<keyword evidence="5 12" id="KW-0963">Cytoplasm</keyword>
<feature type="binding site" evidence="14">
    <location>
        <position position="312"/>
    </location>
    <ligand>
        <name>substrate</name>
    </ligand>
</feature>
<keyword evidence="9 12" id="KW-0324">Glycolysis</keyword>
<dbReference type="FunFam" id="3.20.20.120:FF:000001">
    <property type="entry name" value="Enolase"/>
    <property type="match status" value="1"/>
</dbReference>
<comment type="subcellular location">
    <subcellularLocation>
        <location evidence="12">Cytoplasm</location>
    </subcellularLocation>
    <subcellularLocation>
        <location evidence="12">Secreted</location>
    </subcellularLocation>
    <subcellularLocation>
        <location evidence="12">Cell surface</location>
    </subcellularLocation>
    <text evidence="12">Fractions of enolase are present in both the cytoplasm and on the cell surface.</text>
</comment>
<feature type="binding site" evidence="12 15">
    <location>
        <position position="285"/>
    </location>
    <ligand>
        <name>Mg(2+)</name>
        <dbReference type="ChEBI" id="CHEBI:18420"/>
    </ligand>
</feature>
<dbReference type="GO" id="GO:0000015">
    <property type="term" value="C:phosphopyruvate hydratase complex"/>
    <property type="evidence" value="ECO:0007669"/>
    <property type="project" value="InterPro"/>
</dbReference>
<dbReference type="NCBIfam" id="TIGR01060">
    <property type="entry name" value="eno"/>
    <property type="match status" value="1"/>
</dbReference>
<evidence type="ECO:0000259" key="16">
    <source>
        <dbReference type="SMART" id="SM01192"/>
    </source>
</evidence>
<comment type="catalytic activity">
    <reaction evidence="11">
        <text>(2R)-2-phosphoglycerate = phosphoenolpyruvate + H2O</text>
        <dbReference type="Rhea" id="RHEA:10164"/>
        <dbReference type="ChEBI" id="CHEBI:15377"/>
        <dbReference type="ChEBI" id="CHEBI:58289"/>
        <dbReference type="ChEBI" id="CHEBI:58702"/>
        <dbReference type="EC" id="4.2.1.11"/>
    </reaction>
    <physiologicalReaction direction="left-to-right" evidence="11">
        <dbReference type="Rhea" id="RHEA:10165"/>
    </physiologicalReaction>
</comment>
<feature type="domain" description="Enolase N-terminal" evidence="17">
    <location>
        <begin position="4"/>
        <end position="134"/>
    </location>
</feature>
<dbReference type="HAMAP" id="MF_00318">
    <property type="entry name" value="Enolase"/>
    <property type="match status" value="1"/>
</dbReference>
<evidence type="ECO:0000256" key="8">
    <source>
        <dbReference type="ARBA" id="ARBA00022842"/>
    </source>
</evidence>
<feature type="binding site" evidence="12">
    <location>
        <position position="366"/>
    </location>
    <ligand>
        <name>(2R)-2-phosphoglycerate</name>
        <dbReference type="ChEBI" id="CHEBI:58289"/>
    </ligand>
</feature>
<feature type="binding site" evidence="14">
    <location>
        <position position="155"/>
    </location>
    <ligand>
        <name>substrate</name>
    </ligand>
</feature>
<evidence type="ECO:0000256" key="12">
    <source>
        <dbReference type="HAMAP-Rule" id="MF_00318"/>
    </source>
</evidence>
<dbReference type="SMART" id="SM01192">
    <property type="entry name" value="Enolase_C"/>
    <property type="match status" value="1"/>
</dbReference>
<name>R6WLI4_9FIRM</name>
<dbReference type="SFLD" id="SFLDF00002">
    <property type="entry name" value="enolase"/>
    <property type="match status" value="1"/>
</dbReference>
<dbReference type="Pfam" id="PF00113">
    <property type="entry name" value="Enolase_C"/>
    <property type="match status" value="1"/>
</dbReference>
<gene>
    <name evidence="12" type="primary">eno</name>
    <name evidence="18" type="ORF">BN587_00788</name>
</gene>
<dbReference type="SUPFAM" id="SSF51604">
    <property type="entry name" value="Enolase C-terminal domain-like"/>
    <property type="match status" value="1"/>
</dbReference>
<evidence type="ECO:0000259" key="17">
    <source>
        <dbReference type="SMART" id="SM01193"/>
    </source>
</evidence>
<dbReference type="UniPathway" id="UPA00109">
    <property type="reaction ID" value="UER00187"/>
</dbReference>
<comment type="function">
    <text evidence="12">Catalyzes the reversible conversion of 2-phosphoglycerate (2-PG) into phosphoenolpyruvate (PEP). It is essential for the degradation of carbohydrates via glycolysis.</text>
</comment>
<dbReference type="RefSeq" id="WP_021719869.1">
    <property type="nucleotide sequence ID" value="NZ_FR892780.1"/>
</dbReference>
<dbReference type="PRINTS" id="PR00148">
    <property type="entry name" value="ENOLASE"/>
</dbReference>
<dbReference type="GO" id="GO:0009986">
    <property type="term" value="C:cell surface"/>
    <property type="evidence" value="ECO:0007669"/>
    <property type="project" value="UniProtKB-SubCell"/>
</dbReference>
<dbReference type="PANTHER" id="PTHR11902:SF1">
    <property type="entry name" value="ENOLASE"/>
    <property type="match status" value="1"/>
</dbReference>
<organism evidence="18">
    <name type="scientific">Phascolarctobacterium succinatutens CAG:287</name>
    <dbReference type="NCBI Taxonomy" id="1263101"/>
    <lineage>
        <taxon>Bacteria</taxon>
        <taxon>Bacillati</taxon>
        <taxon>Bacillota</taxon>
        <taxon>Negativicutes</taxon>
        <taxon>Acidaminococcales</taxon>
        <taxon>Acidaminococcaceae</taxon>
        <taxon>Phascolarctobacterium</taxon>
    </lineage>
</organism>
<evidence type="ECO:0000256" key="9">
    <source>
        <dbReference type="ARBA" id="ARBA00023152"/>
    </source>
</evidence>
<comment type="pathway">
    <text evidence="1 12">Carbohydrate degradation; glycolysis; pyruvate from D-glyceraldehyde 3-phosphate: step 4/5.</text>
</comment>
<evidence type="ECO:0000256" key="15">
    <source>
        <dbReference type="PIRSR" id="PIRSR001400-3"/>
    </source>
</evidence>
<dbReference type="GO" id="GO:0005576">
    <property type="term" value="C:extracellular region"/>
    <property type="evidence" value="ECO:0007669"/>
    <property type="project" value="UniProtKB-SubCell"/>
</dbReference>
<dbReference type="FunFam" id="3.30.390.10:FF:000001">
    <property type="entry name" value="Enolase"/>
    <property type="match status" value="1"/>
</dbReference>
<feature type="binding site" evidence="14">
    <location>
        <begin position="364"/>
        <end position="367"/>
    </location>
    <ligand>
        <name>substrate</name>
    </ligand>
</feature>
<evidence type="ECO:0000256" key="2">
    <source>
        <dbReference type="ARBA" id="ARBA00009604"/>
    </source>
</evidence>
<dbReference type="SFLD" id="SFLDS00001">
    <property type="entry name" value="Enolase"/>
    <property type="match status" value="1"/>
</dbReference>
<evidence type="ECO:0000256" key="7">
    <source>
        <dbReference type="ARBA" id="ARBA00022723"/>
    </source>
</evidence>
<feature type="binding site" evidence="12 15">
    <location>
        <position position="312"/>
    </location>
    <ligand>
        <name>Mg(2+)</name>
        <dbReference type="ChEBI" id="CHEBI:18420"/>
    </ligand>
</feature>
<feature type="active site" description="Proton acceptor" evidence="12 13">
    <location>
        <position position="337"/>
    </location>
</feature>
<sequence>MAMITEVYAREILDSRGNPTVEVEVCLEDGAMGRAAVPSGASTGVHEAVELRDGDKERYLGKGVTKAVDNVNDIIAEAIIGLDATRQTEIDELLVRLDGTPNKGRLGANAILGVSMAVAKAAAASVGLPLYLYLGGVAAKELPVPMMNILNGGEHADNNVDIQEFMIMPVGAKSFSEALRMNAEIYHNLKALLKEKGLSTALGDEGGFAPNLKCNADAIEVILEATERAGYKPGKDIVMAMDVASSEFYVDGKYKMTGEGVEKTSEEMVDYLAGLCEKYPIISIEDGMAEDDWDGWKKLTKKLGKKVQLVGDDLFVTNEERLVQGIEKGVANAILIKVNQIGTLTETFNAIETAKRAGYTCIISHRSGETEDTTLADIAVAVNAGQIKTGAPARTDRVAKYNQLLRIEEDLGKAAKYNGMKVFYNIKK</sequence>
<protein>
    <recommendedName>
        <fullName evidence="4 12">Enolase</fullName>
        <ecNumber evidence="3 12">4.2.1.11</ecNumber>
    </recommendedName>
    <alternativeName>
        <fullName evidence="12">2-phospho-D-glycerate hydro-lyase</fullName>
    </alternativeName>
    <alternativeName>
        <fullName evidence="12">2-phosphoglycerate dehydratase</fullName>
    </alternativeName>
</protein>
<dbReference type="GO" id="GO:0004634">
    <property type="term" value="F:phosphopyruvate hydratase activity"/>
    <property type="evidence" value="ECO:0007669"/>
    <property type="project" value="UniProtKB-UniRule"/>
</dbReference>
<feature type="binding site" evidence="12">
    <location>
        <position position="388"/>
    </location>
    <ligand>
        <name>(2R)-2-phosphoglycerate</name>
        <dbReference type="ChEBI" id="CHEBI:58289"/>
    </ligand>
</feature>
<comment type="similarity">
    <text evidence="2 12">Belongs to the enolase family.</text>
</comment>
<dbReference type="InterPro" id="IPR020810">
    <property type="entry name" value="Enolase_C"/>
</dbReference>
<feature type="binding site" evidence="14">
    <location>
        <position position="388"/>
    </location>
    <ligand>
        <name>substrate</name>
    </ligand>
</feature>
<dbReference type="InterPro" id="IPR000941">
    <property type="entry name" value="Enolase"/>
</dbReference>
<evidence type="ECO:0000256" key="5">
    <source>
        <dbReference type="ARBA" id="ARBA00022490"/>
    </source>
</evidence>
<dbReference type="SMART" id="SM01193">
    <property type="entry name" value="Enolase_N"/>
    <property type="match status" value="1"/>
</dbReference>
<dbReference type="GO" id="GO:0006096">
    <property type="term" value="P:glycolytic process"/>
    <property type="evidence" value="ECO:0007669"/>
    <property type="project" value="UniProtKB-UniRule"/>
</dbReference>
<dbReference type="AlphaFoldDB" id="R6WLI4"/>
<feature type="binding site" evidence="12">
    <location>
        <position position="367"/>
    </location>
    <ligand>
        <name>(2R)-2-phosphoglycerate</name>
        <dbReference type="ChEBI" id="CHEBI:58289"/>
    </ligand>
</feature>
<evidence type="ECO:0000313" key="18">
    <source>
        <dbReference type="EMBL" id="CDD11993.1"/>
    </source>
</evidence>
<dbReference type="Proteomes" id="UP000014937">
    <property type="component" value="Unassembled WGS sequence"/>
</dbReference>
<dbReference type="EMBL" id="CBGL010000107">
    <property type="protein sequence ID" value="CDD11993.1"/>
    <property type="molecule type" value="Genomic_DNA"/>
</dbReference>
<dbReference type="Gene3D" id="3.20.20.120">
    <property type="entry name" value="Enolase-like C-terminal domain"/>
    <property type="match status" value="1"/>
</dbReference>
<dbReference type="Pfam" id="PF03952">
    <property type="entry name" value="Enolase_N"/>
    <property type="match status" value="1"/>
</dbReference>
<dbReference type="CDD" id="cd03313">
    <property type="entry name" value="enolase"/>
    <property type="match status" value="1"/>
</dbReference>
<reference evidence="18" key="1">
    <citation type="submission" date="2012-11" db="EMBL/GenBank/DDBJ databases">
        <title>Dependencies among metagenomic species, viruses, plasmids and units of genetic variation.</title>
        <authorList>
            <person name="Nielsen H.B."/>
            <person name="Almeida M."/>
            <person name="Juncker A.S."/>
            <person name="Rasmussen S."/>
            <person name="Li J."/>
            <person name="Sunagawa S."/>
            <person name="Plichta D."/>
            <person name="Gautier L."/>
            <person name="Le Chatelier E."/>
            <person name="Peletier E."/>
            <person name="Bonde I."/>
            <person name="Nielsen T."/>
            <person name="Manichanh C."/>
            <person name="Arumugam M."/>
            <person name="Batto J."/>
            <person name="Santos M.B.Q.D."/>
            <person name="Blom N."/>
            <person name="Borruel N."/>
            <person name="Burgdorf K.S."/>
            <person name="Boumezbeur F."/>
            <person name="Casellas F."/>
            <person name="Dore J."/>
            <person name="Guarner F."/>
            <person name="Hansen T."/>
            <person name="Hildebrand F."/>
            <person name="Kaas R.S."/>
            <person name="Kennedy S."/>
            <person name="Kristiansen K."/>
            <person name="Kultima J.R."/>
            <person name="Leonard P."/>
            <person name="Levenez F."/>
            <person name="Lund O."/>
            <person name="Moumen B."/>
            <person name="Le Paslier D."/>
            <person name="Pons N."/>
            <person name="Pedersen O."/>
            <person name="Prifti E."/>
            <person name="Qin J."/>
            <person name="Raes J."/>
            <person name="Tap J."/>
            <person name="Tims S."/>
            <person name="Ussery D.W."/>
            <person name="Yamada T."/>
            <person name="MetaHit consortium"/>
            <person name="Renault P."/>
            <person name="Sicheritz-Ponten T."/>
            <person name="Bork P."/>
            <person name="Wang J."/>
            <person name="Brunak S."/>
            <person name="Ehrlich S.D."/>
        </authorList>
    </citation>
    <scope>NUCLEOTIDE SEQUENCE [LARGE SCALE GENOMIC DNA]</scope>
</reference>
<dbReference type="InterPro" id="IPR036849">
    <property type="entry name" value="Enolase-like_C_sf"/>
</dbReference>
<dbReference type="InterPro" id="IPR020811">
    <property type="entry name" value="Enolase_N"/>
</dbReference>
<proteinExistence type="inferred from homology"/>
<dbReference type="PANTHER" id="PTHR11902">
    <property type="entry name" value="ENOLASE"/>
    <property type="match status" value="1"/>
</dbReference>
<feature type="domain" description="Enolase C-terminal TIM barrel" evidence="16">
    <location>
        <begin position="139"/>
        <end position="425"/>
    </location>
</feature>